<keyword evidence="8" id="KW-0067">ATP-binding</keyword>
<evidence type="ECO:0000256" key="9">
    <source>
        <dbReference type="PROSITE-ProRule" id="PRU00175"/>
    </source>
</evidence>
<comment type="similarity">
    <text evidence="1">Belongs to the SNF2/RAD54 helicase family.</text>
</comment>
<evidence type="ECO:0000256" key="10">
    <source>
        <dbReference type="SAM" id="MobiDB-lite"/>
    </source>
</evidence>
<keyword evidence="6" id="KW-0347">Helicase</keyword>
<accession>A0ABZ1CYU8</accession>
<feature type="region of interest" description="Disordered" evidence="10">
    <location>
        <begin position="1088"/>
        <end position="1140"/>
    </location>
</feature>
<dbReference type="InterPro" id="IPR014001">
    <property type="entry name" value="Helicase_ATP-bd"/>
</dbReference>
<dbReference type="Pfam" id="PF00271">
    <property type="entry name" value="Helicase_C"/>
    <property type="match status" value="1"/>
</dbReference>
<evidence type="ECO:0000256" key="1">
    <source>
        <dbReference type="ARBA" id="ARBA00007025"/>
    </source>
</evidence>
<protein>
    <recommendedName>
        <fullName evidence="16">DNA repair protein RAD5</fullName>
    </recommendedName>
</protein>
<feature type="compositionally biased region" description="Acidic residues" evidence="10">
    <location>
        <begin position="1094"/>
        <end position="1110"/>
    </location>
</feature>
<dbReference type="InterPro" id="IPR017907">
    <property type="entry name" value="Znf_RING_CS"/>
</dbReference>
<evidence type="ECO:0000256" key="4">
    <source>
        <dbReference type="ARBA" id="ARBA00022771"/>
    </source>
</evidence>
<dbReference type="InterPro" id="IPR001841">
    <property type="entry name" value="Znf_RING"/>
</dbReference>
<gene>
    <name evidence="14" type="ORF">IL334_003890</name>
</gene>
<dbReference type="EMBL" id="CP141885">
    <property type="protein sequence ID" value="WRT66925.1"/>
    <property type="molecule type" value="Genomic_DNA"/>
</dbReference>
<dbReference type="PROSITE" id="PS51192">
    <property type="entry name" value="HELICASE_ATP_BIND_1"/>
    <property type="match status" value="1"/>
</dbReference>
<organism evidence="14 15">
    <name type="scientific">Kwoniella shivajii</name>
    <dbReference type="NCBI Taxonomy" id="564305"/>
    <lineage>
        <taxon>Eukaryota</taxon>
        <taxon>Fungi</taxon>
        <taxon>Dikarya</taxon>
        <taxon>Basidiomycota</taxon>
        <taxon>Agaricomycotina</taxon>
        <taxon>Tremellomycetes</taxon>
        <taxon>Tremellales</taxon>
        <taxon>Cryptococcaceae</taxon>
        <taxon>Kwoniella</taxon>
    </lineage>
</organism>
<feature type="compositionally biased region" description="Basic and acidic residues" evidence="10">
    <location>
        <begin position="107"/>
        <end position="120"/>
    </location>
</feature>
<dbReference type="Gene3D" id="3.40.50.10810">
    <property type="entry name" value="Tandem AAA-ATPase domain"/>
    <property type="match status" value="1"/>
</dbReference>
<feature type="compositionally biased region" description="Low complexity" evidence="10">
    <location>
        <begin position="195"/>
        <end position="208"/>
    </location>
</feature>
<dbReference type="SMART" id="SM00487">
    <property type="entry name" value="DEXDc"/>
    <property type="match status" value="1"/>
</dbReference>
<dbReference type="Gene3D" id="3.40.50.300">
    <property type="entry name" value="P-loop containing nucleotide triphosphate hydrolases"/>
    <property type="match status" value="1"/>
</dbReference>
<feature type="compositionally biased region" description="Polar residues" evidence="10">
    <location>
        <begin position="253"/>
        <end position="262"/>
    </location>
</feature>
<keyword evidence="15" id="KW-1185">Reference proteome</keyword>
<dbReference type="CDD" id="cd18793">
    <property type="entry name" value="SF2_C_SNF"/>
    <property type="match status" value="1"/>
</dbReference>
<feature type="compositionally biased region" description="Low complexity" evidence="10">
    <location>
        <begin position="134"/>
        <end position="172"/>
    </location>
</feature>
<keyword evidence="5" id="KW-0378">Hydrolase</keyword>
<dbReference type="PROSITE" id="PS50089">
    <property type="entry name" value="ZF_RING_2"/>
    <property type="match status" value="1"/>
</dbReference>
<feature type="compositionally biased region" description="Polar residues" evidence="10">
    <location>
        <begin position="385"/>
        <end position="399"/>
    </location>
</feature>
<dbReference type="PROSITE" id="PS00518">
    <property type="entry name" value="ZF_RING_1"/>
    <property type="match status" value="1"/>
</dbReference>
<evidence type="ECO:0000256" key="7">
    <source>
        <dbReference type="ARBA" id="ARBA00022833"/>
    </source>
</evidence>
<dbReference type="InterPro" id="IPR050628">
    <property type="entry name" value="SNF2_RAD54_helicase_TF"/>
</dbReference>
<dbReference type="InterPro" id="IPR049730">
    <property type="entry name" value="SNF2/RAD54-like_C"/>
</dbReference>
<reference evidence="14 15" key="1">
    <citation type="submission" date="2024-01" db="EMBL/GenBank/DDBJ databases">
        <title>Comparative genomics of Cryptococcus and Kwoniella reveals pathogenesis evolution and contrasting modes of karyotype evolution via chromosome fusion or intercentromeric recombination.</title>
        <authorList>
            <person name="Coelho M.A."/>
            <person name="David-Palma M."/>
            <person name="Shea T."/>
            <person name="Bowers K."/>
            <person name="McGinley-Smith S."/>
            <person name="Mohammad A.W."/>
            <person name="Gnirke A."/>
            <person name="Yurkov A.M."/>
            <person name="Nowrousian M."/>
            <person name="Sun S."/>
            <person name="Cuomo C.A."/>
            <person name="Heitman J."/>
        </authorList>
    </citation>
    <scope>NUCLEOTIDE SEQUENCE [LARGE SCALE GENOMIC DNA]</scope>
    <source>
        <strain evidence="14">CBS 11374</strain>
    </source>
</reference>
<dbReference type="InterPro" id="IPR013083">
    <property type="entry name" value="Znf_RING/FYVE/PHD"/>
</dbReference>
<feature type="domain" description="Helicase ATP-binding" evidence="12">
    <location>
        <begin position="644"/>
        <end position="830"/>
    </location>
</feature>
<evidence type="ECO:0000256" key="8">
    <source>
        <dbReference type="ARBA" id="ARBA00022840"/>
    </source>
</evidence>
<evidence type="ECO:0008006" key="16">
    <source>
        <dbReference type="Google" id="ProtNLM"/>
    </source>
</evidence>
<dbReference type="CDD" id="cd18008">
    <property type="entry name" value="DEXDc_SHPRH-like"/>
    <property type="match status" value="1"/>
</dbReference>
<dbReference type="PANTHER" id="PTHR45626">
    <property type="entry name" value="TRANSCRIPTION TERMINATION FACTOR 2-RELATED"/>
    <property type="match status" value="1"/>
</dbReference>
<evidence type="ECO:0000313" key="15">
    <source>
        <dbReference type="Proteomes" id="UP001329825"/>
    </source>
</evidence>
<feature type="compositionally biased region" description="Basic and acidic residues" evidence="10">
    <location>
        <begin position="356"/>
        <end position="371"/>
    </location>
</feature>
<dbReference type="SMART" id="SM00490">
    <property type="entry name" value="HELICc"/>
    <property type="match status" value="1"/>
</dbReference>
<evidence type="ECO:0000256" key="5">
    <source>
        <dbReference type="ARBA" id="ARBA00022801"/>
    </source>
</evidence>
<keyword evidence="2" id="KW-0479">Metal-binding</keyword>
<dbReference type="RefSeq" id="XP_062791665.1">
    <property type="nucleotide sequence ID" value="XM_062935614.1"/>
</dbReference>
<evidence type="ECO:0000256" key="2">
    <source>
        <dbReference type="ARBA" id="ARBA00022723"/>
    </source>
</evidence>
<dbReference type="Pfam" id="PF00176">
    <property type="entry name" value="SNF2-rel_dom"/>
    <property type="match status" value="1"/>
</dbReference>
<keyword evidence="3" id="KW-0547">Nucleotide-binding</keyword>
<dbReference type="GeneID" id="87956021"/>
<dbReference type="CDD" id="cd16449">
    <property type="entry name" value="RING-HC"/>
    <property type="match status" value="1"/>
</dbReference>
<dbReference type="PROSITE" id="PS51194">
    <property type="entry name" value="HELICASE_CTER"/>
    <property type="match status" value="1"/>
</dbReference>
<dbReference type="InterPro" id="IPR027370">
    <property type="entry name" value="Znf-RING_euk"/>
</dbReference>
<keyword evidence="7" id="KW-0862">Zinc</keyword>
<dbReference type="InterPro" id="IPR000330">
    <property type="entry name" value="SNF2_N"/>
</dbReference>
<dbReference type="Proteomes" id="UP001329825">
    <property type="component" value="Chromosome 5"/>
</dbReference>
<evidence type="ECO:0000259" key="11">
    <source>
        <dbReference type="PROSITE" id="PS50089"/>
    </source>
</evidence>
<dbReference type="InterPro" id="IPR027417">
    <property type="entry name" value="P-loop_NTPase"/>
</dbReference>
<feature type="domain" description="Helicase C-terminal" evidence="13">
    <location>
        <begin position="1181"/>
        <end position="1336"/>
    </location>
</feature>
<evidence type="ECO:0000313" key="14">
    <source>
        <dbReference type="EMBL" id="WRT66925.1"/>
    </source>
</evidence>
<feature type="compositionally biased region" description="Polar residues" evidence="10">
    <location>
        <begin position="181"/>
        <end position="190"/>
    </location>
</feature>
<feature type="domain" description="RING-type" evidence="11">
    <location>
        <begin position="1022"/>
        <end position="1075"/>
    </location>
</feature>
<evidence type="ECO:0000259" key="12">
    <source>
        <dbReference type="PROSITE" id="PS51192"/>
    </source>
</evidence>
<dbReference type="SMART" id="SM00184">
    <property type="entry name" value="RING"/>
    <property type="match status" value="1"/>
</dbReference>
<evidence type="ECO:0000259" key="13">
    <source>
        <dbReference type="PROSITE" id="PS51194"/>
    </source>
</evidence>
<dbReference type="Pfam" id="PF13445">
    <property type="entry name" value="zf-RING_UBOX"/>
    <property type="match status" value="1"/>
</dbReference>
<feature type="region of interest" description="Disordered" evidence="10">
    <location>
        <begin position="107"/>
        <end position="399"/>
    </location>
</feature>
<dbReference type="PANTHER" id="PTHR45626:SF16">
    <property type="entry name" value="ATP-DEPENDENT HELICASE ULS1"/>
    <property type="match status" value="1"/>
</dbReference>
<evidence type="ECO:0000256" key="3">
    <source>
        <dbReference type="ARBA" id="ARBA00022741"/>
    </source>
</evidence>
<sequence>MLSDKEVEECARKTLGLDEEPDNVTPQFYLDSFKEHILLYPNDTNFIIELADPKRKEGGIGGNGFGVITCMEDYCWNDTILSADPNKPDGGRSDGFGSFSDYHDHCSEDDHVRGRSERCKYSGVNDKTHPQTQNHSSSSFSSSSSSNRPLPFSYSSSSSSSRHNPSTSTRTSILDLPSFARPSSSSTLVSGSYRPNPLSSPPLTTIPSYASRRMASSPTYPSSRYPIDVKPIPTQYRPSSSSAGWRRSIDVITISSSSPTGSDNEYDENALDDDDEDGVIPLDEDEIPDEYKRVTNKDNPILLSDSDEDDIQVKSRGKGQPVSRTGSSRIPLAPIFTLSQGKKDPGSSQSEGGIEMVRDDSGSSITERQKAFDALFSTSTSTSSRNNQKYQDGSSSNRIQALSAEEKLKLREKETQQKSKPNDVKPDQAAIAQRQNPPFAQPFSDTNPSFRLAFYRAEETLLSSTVVQGLCSKYPNLYSAVMNRRRTINILKPVASQRPYFPPSAALLALIPQLRNYIPPTYQAQPNAAAGSSAQINGTVSGTAGLEMPGGWNPELGGALPGMMTATAQEDDDLYGLGEEYDRPRSDEGLHTFFDENLKDFIEDTTVDESLKRLGLNSATDFLPDLRIKLMAHQILGVDFMVEKEKDKRYLGGINADAMGLGKTVQSIATIATHQSEDPKVKSTLIVAPLALLTQWKNEIESKTTPGFLRVLIYHGQKRVKSKANIKQYDVVLTTYGTLVAEFGPKEKRSKKNDSDDEEAYTDVRKQGPLLKVHWYRVILDEAHQIRNRNTRATKACFALKSYLRWCLTGTPIVNTLEDMYPYLHFLSISPAAKIEYFRGHISRMQKKRPKLATKRMQAIIRPFCIRRNKESELNGQKLLQLPPKNTEVVTLSFTDDERQIYTAIENRFKIRFNSYLRKGTVMKHYSVVLVMLLRLRQLTCHPWLLRRNPNDNVHAEDVLITDEDLMSGVDAVKADDTGELARATTLLGQEVVDKLKKIIAERQERIADSQNNPDASRETECPICSDEFNNERITPCGHSFCAECIEDVFNGPMNQADLGDADVQAGRRACPLCRSAIEKGKVFRADAFKPHNEEDDQSEIAEEDAVEGDIEAKLEAGEDDGYEEGDRKGKRKANGDVKPRLVKKKKPEQVKLDPDAEDPLADVAEDLTMDNVPPSTKMKRLGQLIDQVNEKDASDKIIIFSQFVEYIELCSLYLNRRGVKHVRYIGAMKQDEREKVLKEFNISTKLEPDSPKVILMSLKCGGVGLNLCAANHVVCLDLAWNAATENQAVDRAHRIGQEKAVSVHRLVIENTVEQRILDLQEKKQALSDGAMGEGGAGRLGRLSVRDLMRLFAVDGGGDD</sequence>
<dbReference type="InterPro" id="IPR001650">
    <property type="entry name" value="Helicase_C-like"/>
</dbReference>
<dbReference type="InterPro" id="IPR038718">
    <property type="entry name" value="SNF2-like_sf"/>
</dbReference>
<evidence type="ECO:0000256" key="6">
    <source>
        <dbReference type="ARBA" id="ARBA00022806"/>
    </source>
</evidence>
<dbReference type="SUPFAM" id="SSF52540">
    <property type="entry name" value="P-loop containing nucleoside triphosphate hydrolases"/>
    <property type="match status" value="2"/>
</dbReference>
<feature type="compositionally biased region" description="Acidic residues" evidence="10">
    <location>
        <begin position="264"/>
        <end position="288"/>
    </location>
</feature>
<dbReference type="SUPFAM" id="SSF57850">
    <property type="entry name" value="RING/U-box"/>
    <property type="match status" value="1"/>
</dbReference>
<name>A0ABZ1CYU8_9TREE</name>
<keyword evidence="4 9" id="KW-0863">Zinc-finger</keyword>
<proteinExistence type="inferred from homology"/>
<dbReference type="Gene3D" id="3.30.40.10">
    <property type="entry name" value="Zinc/RING finger domain, C3HC4 (zinc finger)"/>
    <property type="match status" value="1"/>
</dbReference>